<protein>
    <submittedName>
        <fullName evidence="3">Uncharacterized protein</fullName>
    </submittedName>
</protein>
<dbReference type="HOGENOM" id="CLU_394361_0_0_1"/>
<evidence type="ECO:0000313" key="4">
    <source>
        <dbReference type="Proteomes" id="UP000030651"/>
    </source>
</evidence>
<reference evidence="4" key="1">
    <citation type="journal article" date="2015" name="BMC Genomics">
        <title>Genomic and transcriptomic analysis of the endophytic fungus Pestalotiopsis fici reveals its lifestyle and high potential for synthesis of natural products.</title>
        <authorList>
            <person name="Wang X."/>
            <person name="Zhang X."/>
            <person name="Liu L."/>
            <person name="Xiang M."/>
            <person name="Wang W."/>
            <person name="Sun X."/>
            <person name="Che Y."/>
            <person name="Guo L."/>
            <person name="Liu G."/>
            <person name="Guo L."/>
            <person name="Wang C."/>
            <person name="Yin W.B."/>
            <person name="Stadler M."/>
            <person name="Zhang X."/>
            <person name="Liu X."/>
        </authorList>
    </citation>
    <scope>NUCLEOTIDE SEQUENCE [LARGE SCALE GENOMIC DNA]</scope>
    <source>
        <strain evidence="4">W106-1 / CGMCC3.15140</strain>
    </source>
</reference>
<feature type="compositionally biased region" description="Basic and acidic residues" evidence="1">
    <location>
        <begin position="141"/>
        <end position="152"/>
    </location>
</feature>
<dbReference type="GeneID" id="19279923"/>
<dbReference type="KEGG" id="pfy:PFICI_14910"/>
<keyword evidence="2" id="KW-0812">Transmembrane</keyword>
<evidence type="ECO:0000256" key="1">
    <source>
        <dbReference type="SAM" id="MobiDB-lite"/>
    </source>
</evidence>
<dbReference type="AlphaFoldDB" id="W3WHB6"/>
<keyword evidence="2" id="KW-0472">Membrane</keyword>
<gene>
    <name evidence="3" type="ORF">PFICI_14910</name>
</gene>
<keyword evidence="2" id="KW-1133">Transmembrane helix</keyword>
<keyword evidence="4" id="KW-1185">Reference proteome</keyword>
<sequence length="699" mass="79408">MSRSGSYSSGSRTPSYSRGSSARYPPGTPDFDRYSRSSYSRSGAESPDYDQYSASSSVSNGRYTASESIRSSYSRRSSRYGNESPLHSSVRGDERSESGSLRQSRRLSEKNGPLTSKSVSFDPDQVSPASEDEDYEAISPRSKEVSVSRRESAASNVASTLGRASSSVMEKVEQVRDFWKMFYIKWGTPTLVVLILIPALYYGRETVFDMMDLVRGARRQLNSKLDDIKYDAEIQAGIPQPFNLTAHLEPIWQQYSDILDNKDYETWFFNARDAEDAILAMWNALPTSNNKTVDEIQQDIKMKGFIDYRMALRKRSEVNLENFLLSRSRVLGEMLQLTNSWGRYVHNTLSLNSSNAVILEPKEKERFAAYGFTENSTTGNDQVENKTAYVLDHAAERLLNNMIKLHDGLVITREAHWPMEKANADWSDTPTKNSSAEEIDEWMLKSFALHDIKHARELEARFIDSLVKQSPYAELWDNGRSHSTSLQTLEEKLASLQFHLYELRQKIVAALGQLSIESVIQIPDQEPRIIPLHFWAQNVDEILATCGKTLQKPSQSLTRAEIHYGTLKANMAQFRGRQQLIRWRRENCGDTTCFDLAPGGAWGRFVGAAQQGLSLMSPGQPRKPFARRPPKMVGLERQDGEKTEAVKAGQYEKRCCGWSGENLWLDYLRFGAKELVYLDPYRIDSPREQVVETEQDTES</sequence>
<organism evidence="3 4">
    <name type="scientific">Pestalotiopsis fici (strain W106-1 / CGMCC3.15140)</name>
    <dbReference type="NCBI Taxonomy" id="1229662"/>
    <lineage>
        <taxon>Eukaryota</taxon>
        <taxon>Fungi</taxon>
        <taxon>Dikarya</taxon>
        <taxon>Ascomycota</taxon>
        <taxon>Pezizomycotina</taxon>
        <taxon>Sordariomycetes</taxon>
        <taxon>Xylariomycetidae</taxon>
        <taxon>Amphisphaeriales</taxon>
        <taxon>Sporocadaceae</taxon>
        <taxon>Pestalotiopsis</taxon>
    </lineage>
</organism>
<feature type="transmembrane region" description="Helical" evidence="2">
    <location>
        <begin position="183"/>
        <end position="203"/>
    </location>
</feature>
<evidence type="ECO:0000256" key="2">
    <source>
        <dbReference type="SAM" id="Phobius"/>
    </source>
</evidence>
<name>W3WHB6_PESFW</name>
<dbReference type="InParanoid" id="W3WHB6"/>
<proteinExistence type="predicted"/>
<feature type="compositionally biased region" description="Low complexity" evidence="1">
    <location>
        <begin position="1"/>
        <end position="21"/>
    </location>
</feature>
<evidence type="ECO:0000313" key="3">
    <source>
        <dbReference type="EMBL" id="ETS73305.1"/>
    </source>
</evidence>
<feature type="region of interest" description="Disordered" evidence="1">
    <location>
        <begin position="1"/>
        <end position="160"/>
    </location>
</feature>
<feature type="compositionally biased region" description="Polar residues" evidence="1">
    <location>
        <begin position="52"/>
        <end position="65"/>
    </location>
</feature>
<dbReference type="RefSeq" id="XP_007841682.1">
    <property type="nucleotide sequence ID" value="XM_007843491.1"/>
</dbReference>
<dbReference type="EMBL" id="KI912122">
    <property type="protein sequence ID" value="ETS73305.1"/>
    <property type="molecule type" value="Genomic_DNA"/>
</dbReference>
<accession>W3WHB6</accession>
<feature type="compositionally biased region" description="Low complexity" evidence="1">
    <location>
        <begin position="66"/>
        <end position="75"/>
    </location>
</feature>
<dbReference type="Proteomes" id="UP000030651">
    <property type="component" value="Unassembled WGS sequence"/>
</dbReference>
<dbReference type="OrthoDB" id="4745185at2759"/>